<organism evidence="2 3">
    <name type="scientific">Halorubrum halodurans</name>
    <dbReference type="NCBI Taxonomy" id="1383851"/>
    <lineage>
        <taxon>Archaea</taxon>
        <taxon>Methanobacteriati</taxon>
        <taxon>Methanobacteriota</taxon>
        <taxon>Stenosarchaea group</taxon>
        <taxon>Halobacteria</taxon>
        <taxon>Halobacteriales</taxon>
        <taxon>Haloferacaceae</taxon>
        <taxon>Halorubrum</taxon>
    </lineage>
</organism>
<feature type="region of interest" description="Disordered" evidence="1">
    <location>
        <begin position="14"/>
        <end position="70"/>
    </location>
</feature>
<dbReference type="AlphaFoldDB" id="A0A256IQH9"/>
<feature type="compositionally biased region" description="Gly residues" evidence="1">
    <location>
        <begin position="38"/>
        <end position="48"/>
    </location>
</feature>
<accession>A0A256IQH9</accession>
<sequence>MFTNGVVASVKICRGDDDGDPAFPVRGPTDGPDATVRGGEGTGFGSGVDRGADRDVVGAAGPAPQEGSNT</sequence>
<keyword evidence="3" id="KW-1185">Reference proteome</keyword>
<gene>
    <name evidence="2" type="ORF">DJ70_02090</name>
</gene>
<reference evidence="2 3" key="1">
    <citation type="journal article" date="2014" name="Front. Microbiol.">
        <title>Population and genomic analysis of the genus Halorubrum.</title>
        <authorList>
            <person name="Fullmer M.S."/>
            <person name="Soucy S.M."/>
            <person name="Swithers K.S."/>
            <person name="Makkay A.M."/>
            <person name="Wheeler R."/>
            <person name="Ventosa A."/>
            <person name="Gogarten J.P."/>
            <person name="Papke R.T."/>
        </authorList>
    </citation>
    <scope>NUCLEOTIDE SEQUENCE [LARGE SCALE GENOMIC DNA]</scope>
    <source>
        <strain evidence="2 3">Cb34</strain>
    </source>
</reference>
<protein>
    <submittedName>
        <fullName evidence="2">Uncharacterized protein</fullName>
    </submittedName>
</protein>
<comment type="caution">
    <text evidence="2">The sequence shown here is derived from an EMBL/GenBank/DDBJ whole genome shotgun (WGS) entry which is preliminary data.</text>
</comment>
<name>A0A256IQH9_9EURY</name>
<dbReference type="EMBL" id="NHPJ01000021">
    <property type="protein sequence ID" value="OYR58775.1"/>
    <property type="molecule type" value="Genomic_DNA"/>
</dbReference>
<proteinExistence type="predicted"/>
<dbReference type="Proteomes" id="UP000216308">
    <property type="component" value="Unassembled WGS sequence"/>
</dbReference>
<evidence type="ECO:0000256" key="1">
    <source>
        <dbReference type="SAM" id="MobiDB-lite"/>
    </source>
</evidence>
<evidence type="ECO:0000313" key="2">
    <source>
        <dbReference type="EMBL" id="OYR58775.1"/>
    </source>
</evidence>
<evidence type="ECO:0000313" key="3">
    <source>
        <dbReference type="Proteomes" id="UP000216308"/>
    </source>
</evidence>